<dbReference type="InterPro" id="IPR017853">
    <property type="entry name" value="GH"/>
</dbReference>
<keyword evidence="2" id="KW-1185">Reference proteome</keyword>
<accession>A0A562IBF5</accession>
<dbReference type="EMBL" id="VLKE01000001">
    <property type="protein sequence ID" value="TWH68300.1"/>
    <property type="molecule type" value="Genomic_DNA"/>
</dbReference>
<name>A0A562IBF5_MICOL</name>
<protein>
    <submittedName>
        <fullName evidence="1">Alpha-glucosidase</fullName>
    </submittedName>
</protein>
<evidence type="ECO:0000313" key="2">
    <source>
        <dbReference type="Proteomes" id="UP000319825"/>
    </source>
</evidence>
<gene>
    <name evidence="1" type="ORF">JD77_03292</name>
</gene>
<reference evidence="1 2" key="1">
    <citation type="submission" date="2019-07" db="EMBL/GenBank/DDBJ databases">
        <title>R&amp;d 2014.</title>
        <authorList>
            <person name="Klenk H.-P."/>
        </authorList>
    </citation>
    <scope>NUCLEOTIDE SEQUENCE [LARGE SCALE GENOMIC DNA]</scope>
    <source>
        <strain evidence="1 2">DSM 43868</strain>
    </source>
</reference>
<sequence length="110" mass="11763">MPWHRPESWDHGTLATYRALVALRRGEPALRRGGLRWVHADPQTLVFLRDTPDGGVLVLARRAAAAPLRVAGLPAAENAYGGAPALRPDADGAVTLPGDGPTFPVWRLNG</sequence>
<proteinExistence type="predicted"/>
<comment type="caution">
    <text evidence="1">The sequence shown here is derived from an EMBL/GenBank/DDBJ whole genome shotgun (WGS) entry which is preliminary data.</text>
</comment>
<dbReference type="AlphaFoldDB" id="A0A562IBF5"/>
<dbReference type="SUPFAM" id="SSF51445">
    <property type="entry name" value="(Trans)glycosidases"/>
    <property type="match status" value="1"/>
</dbReference>
<dbReference type="RefSeq" id="WP_246140696.1">
    <property type="nucleotide sequence ID" value="NZ_BAAATQ010000071.1"/>
</dbReference>
<evidence type="ECO:0000313" key="1">
    <source>
        <dbReference type="EMBL" id="TWH68300.1"/>
    </source>
</evidence>
<dbReference type="Proteomes" id="UP000319825">
    <property type="component" value="Unassembled WGS sequence"/>
</dbReference>
<organism evidence="1 2">
    <name type="scientific">Micromonospora olivasterospora</name>
    <dbReference type="NCBI Taxonomy" id="1880"/>
    <lineage>
        <taxon>Bacteria</taxon>
        <taxon>Bacillati</taxon>
        <taxon>Actinomycetota</taxon>
        <taxon>Actinomycetes</taxon>
        <taxon>Micromonosporales</taxon>
        <taxon>Micromonosporaceae</taxon>
        <taxon>Micromonospora</taxon>
    </lineage>
</organism>
<dbReference type="GO" id="GO:0016798">
    <property type="term" value="F:hydrolase activity, acting on glycosyl bonds"/>
    <property type="evidence" value="ECO:0007669"/>
    <property type="project" value="UniProtKB-KW"/>
</dbReference>